<comment type="caution">
    <text evidence="2">The sequence shown here is derived from an EMBL/GenBank/DDBJ whole genome shotgun (WGS) entry which is preliminary data.</text>
</comment>
<evidence type="ECO:0000256" key="1">
    <source>
        <dbReference type="SAM" id="Phobius"/>
    </source>
</evidence>
<accession>W6N3B0</accession>
<organism evidence="2 3">
    <name type="scientific">Clostridium tyrobutyricum DIVETGP</name>
    <dbReference type="NCBI Taxonomy" id="1408889"/>
    <lineage>
        <taxon>Bacteria</taxon>
        <taxon>Bacillati</taxon>
        <taxon>Bacillota</taxon>
        <taxon>Clostridia</taxon>
        <taxon>Eubacteriales</taxon>
        <taxon>Clostridiaceae</taxon>
        <taxon>Clostridium</taxon>
    </lineage>
</organism>
<protein>
    <submittedName>
        <fullName evidence="2">Substrate-specific component ThiW of predicted thiazole ECF transporter</fullName>
    </submittedName>
</protein>
<sequence length="163" mass="17105">MKVRRLTLSALFIAVGVLGGTSIYIPVGIAKCYPIQHAVNVMAAIILGPFYSVSIAFCISLLRNFMGTGSLLAFPGSMIGAFFAGILYKKFRKPITAVIGEIFGTGILGSLVSVPIANFIMGKSVGAVAFIIPFLISTTGGSIIGYAIIKVLQSKVKTILNSI</sequence>
<dbReference type="EMBL" id="CBXI010000008">
    <property type="protein sequence ID" value="CDL90576.1"/>
    <property type="molecule type" value="Genomic_DNA"/>
</dbReference>
<dbReference type="GeneID" id="29419963"/>
<dbReference type="AlphaFoldDB" id="W6N3B0"/>
<keyword evidence="3" id="KW-1185">Reference proteome</keyword>
<dbReference type="Pfam" id="PF09512">
    <property type="entry name" value="ThiW"/>
    <property type="match status" value="1"/>
</dbReference>
<dbReference type="NCBIfam" id="TIGR02359">
    <property type="entry name" value="thiW"/>
    <property type="match status" value="1"/>
</dbReference>
<name>W6N3B0_CLOTY</name>
<proteinExistence type="predicted"/>
<keyword evidence="1" id="KW-0472">Membrane</keyword>
<dbReference type="InterPro" id="IPR012652">
    <property type="entry name" value="ThiW"/>
</dbReference>
<dbReference type="RefSeq" id="WP_017751871.1">
    <property type="nucleotide sequence ID" value="NZ_CBXI010000008.1"/>
</dbReference>
<feature type="transmembrane region" description="Helical" evidence="1">
    <location>
        <begin position="95"/>
        <end position="121"/>
    </location>
</feature>
<dbReference type="PIRSF" id="PIRSF024534">
    <property type="entry name" value="ThiW"/>
    <property type="match status" value="1"/>
</dbReference>
<reference evidence="2 3" key="1">
    <citation type="journal article" date="2015" name="Genome Announc.">
        <title>Draft Genome Sequence of Clostridium tyrobutyricum Strain DIVETGP, Isolated from Cow's Milk for Grana Padano Production.</title>
        <authorList>
            <person name="Soggiu A."/>
            <person name="Piras C."/>
            <person name="Gaiarsa S."/>
            <person name="Sassera D."/>
            <person name="Roncada P."/>
            <person name="Bendixen E."/>
            <person name="Brasca M."/>
            <person name="Bonizzi L."/>
        </authorList>
    </citation>
    <scope>NUCLEOTIDE SEQUENCE [LARGE SCALE GENOMIC DNA]</scope>
    <source>
        <strain evidence="2 3">DIVETGP</strain>
    </source>
</reference>
<keyword evidence="1" id="KW-0812">Transmembrane</keyword>
<dbReference type="OrthoDB" id="5516776at2"/>
<dbReference type="Gene3D" id="1.10.1760.20">
    <property type="match status" value="1"/>
</dbReference>
<gene>
    <name evidence="2" type="ORF">CTDIVETGP_0646</name>
</gene>
<feature type="transmembrane region" description="Helical" evidence="1">
    <location>
        <begin position="39"/>
        <end position="62"/>
    </location>
</feature>
<feature type="transmembrane region" description="Helical" evidence="1">
    <location>
        <begin position="127"/>
        <end position="149"/>
    </location>
</feature>
<feature type="transmembrane region" description="Helical" evidence="1">
    <location>
        <begin position="6"/>
        <end position="27"/>
    </location>
</feature>
<evidence type="ECO:0000313" key="2">
    <source>
        <dbReference type="EMBL" id="CDL90576.1"/>
    </source>
</evidence>
<feature type="transmembrane region" description="Helical" evidence="1">
    <location>
        <begin position="68"/>
        <end position="88"/>
    </location>
</feature>
<keyword evidence="1" id="KW-1133">Transmembrane helix</keyword>
<evidence type="ECO:0000313" key="3">
    <source>
        <dbReference type="Proteomes" id="UP000019482"/>
    </source>
</evidence>
<dbReference type="Proteomes" id="UP000019482">
    <property type="component" value="Unassembled WGS sequence"/>
</dbReference>